<feature type="signal peptide" evidence="2">
    <location>
        <begin position="1"/>
        <end position="27"/>
    </location>
</feature>
<accession>A0A857J9H7</accession>
<keyword evidence="5" id="KW-1185">Reference proteome</keyword>
<evidence type="ECO:0000256" key="1">
    <source>
        <dbReference type="ARBA" id="ARBA00022729"/>
    </source>
</evidence>
<evidence type="ECO:0000313" key="5">
    <source>
        <dbReference type="Proteomes" id="UP000464787"/>
    </source>
</evidence>
<evidence type="ECO:0000313" key="4">
    <source>
        <dbReference type="EMBL" id="QHI99642.1"/>
    </source>
</evidence>
<reference evidence="4 5" key="1">
    <citation type="submission" date="2020-01" db="EMBL/GenBank/DDBJ databases">
        <title>Genome sequencing of strain KACC 21265.</title>
        <authorList>
            <person name="Heo J."/>
            <person name="Kim S.-J."/>
            <person name="Kim J.-S."/>
            <person name="Hong S.-B."/>
            <person name="Kwon S.-W."/>
        </authorList>
    </citation>
    <scope>NUCLEOTIDE SEQUENCE [LARGE SCALE GENOMIC DNA]</scope>
    <source>
        <strain evidence="4 5">KACC 21265</strain>
    </source>
</reference>
<name>A0A857J9H7_9BURK</name>
<dbReference type="Gene3D" id="3.40.190.10">
    <property type="entry name" value="Periplasmic binding protein-like II"/>
    <property type="match status" value="2"/>
</dbReference>
<dbReference type="RefSeq" id="WP_160553453.1">
    <property type="nucleotide sequence ID" value="NZ_CP047650.1"/>
</dbReference>
<evidence type="ECO:0000256" key="2">
    <source>
        <dbReference type="SAM" id="SignalP"/>
    </source>
</evidence>
<dbReference type="Proteomes" id="UP000464787">
    <property type="component" value="Chromosome"/>
</dbReference>
<dbReference type="AlphaFoldDB" id="A0A857J9H7"/>
<dbReference type="InterPro" id="IPR001638">
    <property type="entry name" value="Solute-binding_3/MltF_N"/>
</dbReference>
<sequence length="280" mass="30637">MKPFDFALRKLLIGGLAAVLACSGAQAWAQSTLQKVKDAKELKIGVAQGDPWYFRDPGTGTWTGLGMMIGGEIAKDLNVKLTPVETTYGNSVAALQSGQIDVMFVLDATDERKKAIDFPTTPLLWYAQGVLTKDSLVARNWADLDKADVRLGVALGTATDRDLTKRLPQAKIERFTNTDETIAAFMSGRVDGIAFYHPALVIAYSKIHKGKVQIPQPVVALPTSAGIRRESDPAFRTFLDGEFDRLYKSGKTQELYAQYLKTKGLDAAQLPGVTKELLER</sequence>
<organism evidence="4 5">
    <name type="scientific">Xylophilus rhododendri</name>
    <dbReference type="NCBI Taxonomy" id="2697032"/>
    <lineage>
        <taxon>Bacteria</taxon>
        <taxon>Pseudomonadati</taxon>
        <taxon>Pseudomonadota</taxon>
        <taxon>Betaproteobacteria</taxon>
        <taxon>Burkholderiales</taxon>
        <taxon>Xylophilus</taxon>
    </lineage>
</organism>
<feature type="chain" id="PRO_5032614128" evidence="2">
    <location>
        <begin position="28"/>
        <end position="280"/>
    </location>
</feature>
<dbReference type="PANTHER" id="PTHR35936">
    <property type="entry name" value="MEMBRANE-BOUND LYTIC MUREIN TRANSGLYCOSYLASE F"/>
    <property type="match status" value="1"/>
</dbReference>
<evidence type="ECO:0000259" key="3">
    <source>
        <dbReference type="SMART" id="SM00062"/>
    </source>
</evidence>
<dbReference type="PANTHER" id="PTHR35936:SF17">
    <property type="entry name" value="ARGININE-BINDING EXTRACELLULAR PROTEIN ARTP"/>
    <property type="match status" value="1"/>
</dbReference>
<dbReference type="KEGG" id="xyk:GT347_17665"/>
<feature type="domain" description="Solute-binding protein family 3/N-terminal" evidence="3">
    <location>
        <begin position="41"/>
        <end position="263"/>
    </location>
</feature>
<keyword evidence="1 2" id="KW-0732">Signal</keyword>
<dbReference type="SUPFAM" id="SSF53850">
    <property type="entry name" value="Periplasmic binding protein-like II"/>
    <property type="match status" value="1"/>
</dbReference>
<proteinExistence type="predicted"/>
<dbReference type="SMART" id="SM00062">
    <property type="entry name" value="PBPb"/>
    <property type="match status" value="1"/>
</dbReference>
<gene>
    <name evidence="4" type="ORF">GT347_17665</name>
</gene>
<dbReference type="EMBL" id="CP047650">
    <property type="protein sequence ID" value="QHI99642.1"/>
    <property type="molecule type" value="Genomic_DNA"/>
</dbReference>
<dbReference type="PROSITE" id="PS51257">
    <property type="entry name" value="PROKAR_LIPOPROTEIN"/>
    <property type="match status" value="1"/>
</dbReference>
<protein>
    <submittedName>
        <fullName evidence="4">Transporter substrate-binding domain-containing protein</fullName>
    </submittedName>
</protein>
<dbReference type="Pfam" id="PF00497">
    <property type="entry name" value="SBP_bac_3"/>
    <property type="match status" value="1"/>
</dbReference>